<dbReference type="OrthoDB" id="5597489at2759"/>
<dbReference type="eggNOG" id="ENOG502S6U5">
    <property type="taxonomic scope" value="Eukaryota"/>
</dbReference>
<dbReference type="PANTHER" id="PTHR37846">
    <property type="entry name" value="YALI0B21296P"/>
    <property type="match status" value="1"/>
</dbReference>
<reference evidence="3" key="1">
    <citation type="journal article" date="2013" name="Genome Announc.">
        <title>Draft genome sequence of the grapevine dieback fungus Eutypa lata UCR-EL1.</title>
        <authorList>
            <person name="Blanco-Ulate B."/>
            <person name="Rolshausen P.E."/>
            <person name="Cantu D."/>
        </authorList>
    </citation>
    <scope>NUCLEOTIDE SEQUENCE [LARGE SCALE GENOMIC DNA]</scope>
    <source>
        <strain evidence="3">UCR-EL1</strain>
    </source>
</reference>
<feature type="region of interest" description="Disordered" evidence="1">
    <location>
        <begin position="37"/>
        <end position="73"/>
    </location>
</feature>
<dbReference type="Proteomes" id="UP000012174">
    <property type="component" value="Unassembled WGS sequence"/>
</dbReference>
<protein>
    <recommendedName>
        <fullName evidence="4">Deacetylase-like protein</fullName>
    </recommendedName>
</protein>
<name>M7SPE9_EUTLA</name>
<dbReference type="AlphaFoldDB" id="M7SPE9"/>
<feature type="compositionally biased region" description="Basic and acidic residues" evidence="1">
    <location>
        <begin position="37"/>
        <end position="46"/>
    </location>
</feature>
<proteinExistence type="predicted"/>
<feature type="compositionally biased region" description="Acidic residues" evidence="1">
    <location>
        <begin position="59"/>
        <end position="69"/>
    </location>
</feature>
<feature type="compositionally biased region" description="Basic and acidic residues" evidence="1">
    <location>
        <begin position="8"/>
        <end position="20"/>
    </location>
</feature>
<dbReference type="OMA" id="FMETILY"/>
<dbReference type="KEGG" id="ela:UCREL1_6683"/>
<evidence type="ECO:0008006" key="4">
    <source>
        <dbReference type="Google" id="ProtNLM"/>
    </source>
</evidence>
<feature type="region of interest" description="Disordered" evidence="1">
    <location>
        <begin position="1"/>
        <end position="25"/>
    </location>
</feature>
<keyword evidence="3" id="KW-1185">Reference proteome</keyword>
<accession>M7SPE9</accession>
<evidence type="ECO:0000313" key="3">
    <source>
        <dbReference type="Proteomes" id="UP000012174"/>
    </source>
</evidence>
<dbReference type="HOGENOM" id="CLU_074873_2_0_1"/>
<evidence type="ECO:0000256" key="1">
    <source>
        <dbReference type="SAM" id="MobiDB-lite"/>
    </source>
</evidence>
<evidence type="ECO:0000313" key="2">
    <source>
        <dbReference type="EMBL" id="EMR66333.1"/>
    </source>
</evidence>
<organism evidence="2 3">
    <name type="scientific">Eutypa lata (strain UCR-EL1)</name>
    <name type="common">Grapevine dieback disease fungus</name>
    <name type="synonym">Eutypa armeniacae</name>
    <dbReference type="NCBI Taxonomy" id="1287681"/>
    <lineage>
        <taxon>Eukaryota</taxon>
        <taxon>Fungi</taxon>
        <taxon>Dikarya</taxon>
        <taxon>Ascomycota</taxon>
        <taxon>Pezizomycotina</taxon>
        <taxon>Sordariomycetes</taxon>
        <taxon>Xylariomycetidae</taxon>
        <taxon>Xylariales</taxon>
        <taxon>Diatrypaceae</taxon>
        <taxon>Eutypa</taxon>
    </lineage>
</organism>
<gene>
    <name evidence="2" type="ORF">UCREL1_6683</name>
</gene>
<dbReference type="PANTHER" id="PTHR37846:SF1">
    <property type="entry name" value="DEACETYLASE-LIKE PROTEIN"/>
    <property type="match status" value="1"/>
</dbReference>
<sequence>MVRTRKERKTENEIQYKQPDRSGPTEATLLELAQERNLFDEADRKQGKPRKRKRKVSSEEDEEDEDEEGIPPGVDRVMEAMLWSVSLAMLHFAFDVLVQRQYAMDISWHQIVVRTLQALVGELPIYSL</sequence>
<dbReference type="EMBL" id="KB706670">
    <property type="protein sequence ID" value="EMR66333.1"/>
    <property type="molecule type" value="Genomic_DNA"/>
</dbReference>